<feature type="transmembrane region" description="Helical" evidence="1">
    <location>
        <begin position="42"/>
        <end position="66"/>
    </location>
</feature>
<accession>A0ABZ0D0T3</accession>
<keyword evidence="1" id="KW-0812">Transmembrane</keyword>
<dbReference type="EMBL" id="CP136336">
    <property type="protein sequence ID" value="WOB10772.1"/>
    <property type="molecule type" value="Genomic_DNA"/>
</dbReference>
<evidence type="ECO:0000256" key="1">
    <source>
        <dbReference type="SAM" id="Phobius"/>
    </source>
</evidence>
<evidence type="ECO:0000259" key="2">
    <source>
        <dbReference type="Pfam" id="PF01957"/>
    </source>
</evidence>
<keyword evidence="1" id="KW-1133">Transmembrane helix</keyword>
<protein>
    <submittedName>
        <fullName evidence="3">NfeD family protein</fullName>
    </submittedName>
</protein>
<keyword evidence="1" id="KW-0472">Membrane</keyword>
<evidence type="ECO:0000313" key="4">
    <source>
        <dbReference type="Proteomes" id="UP001303946"/>
    </source>
</evidence>
<sequence>MDLSTATFWWVLAGVAVAAELTTGTFYLLMIALGLAAGAVSAHLGLSASLQITIAAVVAGGATALWHWRRMKLPRSAPVAENRDVNLDIGERVQVDAWGSDRTTRVSYRGTLWTARLVPDSPAHPGPHLVKAVEGNWLVLAPASPH</sequence>
<dbReference type="Pfam" id="PF01957">
    <property type="entry name" value="NfeD"/>
    <property type="match status" value="1"/>
</dbReference>
<feature type="domain" description="NfeD-like C-terminal" evidence="2">
    <location>
        <begin position="86"/>
        <end position="142"/>
    </location>
</feature>
<dbReference type="Proteomes" id="UP001303946">
    <property type="component" value="Chromosome"/>
</dbReference>
<evidence type="ECO:0000313" key="3">
    <source>
        <dbReference type="EMBL" id="WOB10772.1"/>
    </source>
</evidence>
<dbReference type="InterPro" id="IPR002810">
    <property type="entry name" value="NfeD-like_C"/>
</dbReference>
<name>A0ABZ0D0T3_9BURK</name>
<dbReference type="RefSeq" id="WP_316703663.1">
    <property type="nucleotide sequence ID" value="NZ_CP136336.1"/>
</dbReference>
<organism evidence="3 4">
    <name type="scientific">Piscinibacter gummiphilus</name>
    <dbReference type="NCBI Taxonomy" id="946333"/>
    <lineage>
        <taxon>Bacteria</taxon>
        <taxon>Pseudomonadati</taxon>
        <taxon>Pseudomonadota</taxon>
        <taxon>Betaproteobacteria</taxon>
        <taxon>Burkholderiales</taxon>
        <taxon>Sphaerotilaceae</taxon>
        <taxon>Piscinibacter</taxon>
    </lineage>
</organism>
<proteinExistence type="predicted"/>
<reference evidence="3 4" key="1">
    <citation type="submission" date="2023-10" db="EMBL/GenBank/DDBJ databases">
        <title>Bacteria for the degradation of biodegradable plastic PBAT(Polybutylene adipate terephthalate).</title>
        <authorList>
            <person name="Weon H.-Y."/>
            <person name="Yeon J."/>
        </authorList>
    </citation>
    <scope>NUCLEOTIDE SEQUENCE [LARGE SCALE GENOMIC DNA]</scope>
    <source>
        <strain evidence="3 4">SBD 7-3</strain>
    </source>
</reference>
<gene>
    <name evidence="3" type="ORF">RXV79_12115</name>
</gene>
<keyword evidence="4" id="KW-1185">Reference proteome</keyword>